<dbReference type="GO" id="GO:0046872">
    <property type="term" value="F:metal ion binding"/>
    <property type="evidence" value="ECO:0007669"/>
    <property type="project" value="InterPro"/>
</dbReference>
<sequence>MGAMLRTQGEVARQAVENDAHVIGMSTKDPGHKTLLPELVKEFK</sequence>
<dbReference type="AlphaFoldDB" id="A0A450TC90"/>
<dbReference type="GO" id="GO:0031419">
    <property type="term" value="F:cobalamin binding"/>
    <property type="evidence" value="ECO:0007669"/>
    <property type="project" value="InterPro"/>
</dbReference>
<dbReference type="SUPFAM" id="SSF52242">
    <property type="entry name" value="Cobalamin (vitamin B12)-binding domain"/>
    <property type="match status" value="1"/>
</dbReference>
<dbReference type="InterPro" id="IPR036724">
    <property type="entry name" value="Cobalamin-bd_sf"/>
</dbReference>
<name>A0A450TC90_9GAMM</name>
<accession>A0A450TC90</accession>
<organism evidence="1">
    <name type="scientific">Candidatus Kentrum sp. DK</name>
    <dbReference type="NCBI Taxonomy" id="2126562"/>
    <lineage>
        <taxon>Bacteria</taxon>
        <taxon>Pseudomonadati</taxon>
        <taxon>Pseudomonadota</taxon>
        <taxon>Gammaproteobacteria</taxon>
        <taxon>Candidatus Kentrum</taxon>
    </lineage>
</organism>
<proteinExistence type="predicted"/>
<protein>
    <submittedName>
        <fullName evidence="1">Methylmalonyl-CoA mutase C-terminal domain-containing protein</fullName>
    </submittedName>
</protein>
<dbReference type="Gene3D" id="3.40.50.280">
    <property type="entry name" value="Cobalamin-binding domain"/>
    <property type="match status" value="1"/>
</dbReference>
<dbReference type="EMBL" id="CAADEX010000137">
    <property type="protein sequence ID" value="VFJ64508.1"/>
    <property type="molecule type" value="Genomic_DNA"/>
</dbReference>
<evidence type="ECO:0000313" key="1">
    <source>
        <dbReference type="EMBL" id="VFJ64508.1"/>
    </source>
</evidence>
<gene>
    <name evidence="1" type="ORF">BECKDK2373B_GA0170837_113719</name>
</gene>
<reference evidence="1" key="1">
    <citation type="submission" date="2019-02" db="EMBL/GenBank/DDBJ databases">
        <authorList>
            <person name="Gruber-Vodicka R. H."/>
            <person name="Seah K. B. B."/>
        </authorList>
    </citation>
    <scope>NUCLEOTIDE SEQUENCE</scope>
    <source>
        <strain evidence="1">BECK_DK47</strain>
    </source>
</reference>